<evidence type="ECO:0000313" key="1">
    <source>
        <dbReference type="EMBL" id="MEN2768963.1"/>
    </source>
</evidence>
<sequence>MHNKRKFYRVTIIFILLTIAIVSFDIANRSSSFSTPLEALENVEDPILTVQEPIKTIQVDDYAYIFFYSQVHSPKDYIGVSKIKKGKYGWKQVDMLGAGFLSDNIINGDLASQNNFSVGLATLEVSSVIVNQQKATIIPLNEDAAKIWFVTNIEDTNETEIQFLDNQGKPLN</sequence>
<proteinExistence type="predicted"/>
<dbReference type="EMBL" id="JBDIML010000008">
    <property type="protein sequence ID" value="MEN2768963.1"/>
    <property type="molecule type" value="Genomic_DNA"/>
</dbReference>
<name>A0ABU9XN62_9BACI</name>
<comment type="caution">
    <text evidence="1">The sequence shown here is derived from an EMBL/GenBank/DDBJ whole genome shotgun (WGS) entry which is preliminary data.</text>
</comment>
<reference evidence="1 2" key="1">
    <citation type="submission" date="2024-05" db="EMBL/GenBank/DDBJ databases">
        <authorList>
            <person name="Haq I."/>
            <person name="Ullah Z."/>
            <person name="Ahmad R."/>
            <person name="Li M."/>
            <person name="Tong Y."/>
        </authorList>
    </citation>
    <scope>NUCLEOTIDE SEQUENCE [LARGE SCALE GENOMIC DNA]</scope>
    <source>
        <strain evidence="1 2">16A2E</strain>
    </source>
</reference>
<protein>
    <submittedName>
        <fullName evidence="1">Uncharacterized protein</fullName>
    </submittedName>
</protein>
<accession>A0ABU9XN62</accession>
<organism evidence="1 2">
    <name type="scientific">Ornithinibacillus xuwenensis</name>
    <dbReference type="NCBI Taxonomy" id="3144668"/>
    <lineage>
        <taxon>Bacteria</taxon>
        <taxon>Bacillati</taxon>
        <taxon>Bacillota</taxon>
        <taxon>Bacilli</taxon>
        <taxon>Bacillales</taxon>
        <taxon>Bacillaceae</taxon>
        <taxon>Ornithinibacillus</taxon>
    </lineage>
</organism>
<gene>
    <name evidence="1" type="ORF">ABC228_17455</name>
</gene>
<dbReference type="Proteomes" id="UP001444625">
    <property type="component" value="Unassembled WGS sequence"/>
</dbReference>
<evidence type="ECO:0000313" key="2">
    <source>
        <dbReference type="Proteomes" id="UP001444625"/>
    </source>
</evidence>
<keyword evidence="2" id="KW-1185">Reference proteome</keyword>
<dbReference type="RefSeq" id="WP_345826458.1">
    <property type="nucleotide sequence ID" value="NZ_JBDIML010000008.1"/>
</dbReference>